<evidence type="ECO:0000313" key="9">
    <source>
        <dbReference type="Proteomes" id="UP000179010"/>
    </source>
</evidence>
<dbReference type="FunFam" id="3.30.420.40:FF:000012">
    <property type="entry name" value="tRNA N6-adenosine threonylcarbamoyltransferase"/>
    <property type="match status" value="1"/>
</dbReference>
<dbReference type="GO" id="GO:0061711">
    <property type="term" value="F:tRNA N(6)-L-threonylcarbamoyladenine synthase activity"/>
    <property type="evidence" value="ECO:0007669"/>
    <property type="project" value="UniProtKB-EC"/>
</dbReference>
<dbReference type="HAMAP" id="MF_01445">
    <property type="entry name" value="TsaD"/>
    <property type="match status" value="1"/>
</dbReference>
<organism evidence="8 9">
    <name type="scientific">candidate division Kazan bacterium RIFCSPLOWO2_01_FULL_48_13</name>
    <dbReference type="NCBI Taxonomy" id="1798539"/>
    <lineage>
        <taxon>Bacteria</taxon>
        <taxon>Bacteria division Kazan-3B-28</taxon>
    </lineage>
</organism>
<feature type="binding site" evidence="6">
    <location>
        <begin position="139"/>
        <end position="143"/>
    </location>
    <ligand>
        <name>substrate</name>
    </ligand>
</feature>
<dbReference type="InterPro" id="IPR017860">
    <property type="entry name" value="Peptidase_M22_CS"/>
</dbReference>
<comment type="caution">
    <text evidence="8">The sequence shown here is derived from an EMBL/GenBank/DDBJ whole genome shotgun (WGS) entry which is preliminary data.</text>
</comment>
<protein>
    <recommendedName>
        <fullName evidence="6">tRNA N6-adenosine threonylcarbamoyltransferase</fullName>
        <ecNumber evidence="6">2.3.1.234</ecNumber>
    </recommendedName>
    <alternativeName>
        <fullName evidence="6">N6-L-threonylcarbamoyladenine synthase</fullName>
        <shortName evidence="6">t(6)A synthase</shortName>
    </alternativeName>
    <alternativeName>
        <fullName evidence="6">t(6)A37 threonylcarbamoyladenosine biosynthesis protein TsaD</fullName>
    </alternativeName>
    <alternativeName>
        <fullName evidence="6">tRNA threonylcarbamoyladenosine biosynthesis protein TsaD</fullName>
    </alternativeName>
</protein>
<feature type="binding site" evidence="6">
    <location>
        <position position="115"/>
    </location>
    <ligand>
        <name>Fe cation</name>
        <dbReference type="ChEBI" id="CHEBI:24875"/>
    </ligand>
</feature>
<dbReference type="InterPro" id="IPR022450">
    <property type="entry name" value="TsaD"/>
</dbReference>
<dbReference type="STRING" id="1798539.A2994_03360"/>
<proteinExistence type="inferred from homology"/>
<dbReference type="PRINTS" id="PR00789">
    <property type="entry name" value="OSIALOPTASE"/>
</dbReference>
<dbReference type="InterPro" id="IPR043129">
    <property type="entry name" value="ATPase_NBD"/>
</dbReference>
<dbReference type="Pfam" id="PF00814">
    <property type="entry name" value="TsaD"/>
    <property type="match status" value="1"/>
</dbReference>
<evidence type="ECO:0000256" key="2">
    <source>
        <dbReference type="ARBA" id="ARBA00022694"/>
    </source>
</evidence>
<dbReference type="GO" id="GO:0002949">
    <property type="term" value="P:tRNA threonylcarbamoyladenosine modification"/>
    <property type="evidence" value="ECO:0007669"/>
    <property type="project" value="UniProtKB-UniRule"/>
</dbReference>
<dbReference type="PANTHER" id="PTHR11735:SF6">
    <property type="entry name" value="TRNA N6-ADENOSINE THREONYLCARBAMOYLTRANSFERASE, MITOCHONDRIAL"/>
    <property type="match status" value="1"/>
</dbReference>
<keyword evidence="6" id="KW-0408">Iron</keyword>
<evidence type="ECO:0000256" key="1">
    <source>
        <dbReference type="ARBA" id="ARBA00022679"/>
    </source>
</evidence>
<dbReference type="EC" id="2.3.1.234" evidence="6"/>
<keyword evidence="2 6" id="KW-0819">tRNA processing</keyword>
<dbReference type="Gene3D" id="3.30.420.40">
    <property type="match status" value="2"/>
</dbReference>
<dbReference type="PROSITE" id="PS01016">
    <property type="entry name" value="GLYCOPROTEASE"/>
    <property type="match status" value="1"/>
</dbReference>
<evidence type="ECO:0000256" key="5">
    <source>
        <dbReference type="ARBA" id="ARBA00048117"/>
    </source>
</evidence>
<feature type="binding site" evidence="6">
    <location>
        <position position="308"/>
    </location>
    <ligand>
        <name>Fe cation</name>
        <dbReference type="ChEBI" id="CHEBI:24875"/>
    </ligand>
</feature>
<keyword evidence="6" id="KW-0963">Cytoplasm</keyword>
<evidence type="ECO:0000313" key="8">
    <source>
        <dbReference type="EMBL" id="OGB85170.1"/>
    </source>
</evidence>
<comment type="similarity">
    <text evidence="6">Belongs to the KAE1 / TsaD family.</text>
</comment>
<feature type="binding site" evidence="6">
    <location>
        <position position="119"/>
    </location>
    <ligand>
        <name>Fe cation</name>
        <dbReference type="ChEBI" id="CHEBI:24875"/>
    </ligand>
</feature>
<reference evidence="8 9" key="1">
    <citation type="journal article" date="2016" name="Nat. Commun.">
        <title>Thousands of microbial genomes shed light on interconnected biogeochemical processes in an aquifer system.</title>
        <authorList>
            <person name="Anantharaman K."/>
            <person name="Brown C.T."/>
            <person name="Hug L.A."/>
            <person name="Sharon I."/>
            <person name="Castelle C.J."/>
            <person name="Probst A.J."/>
            <person name="Thomas B.C."/>
            <person name="Singh A."/>
            <person name="Wilkins M.J."/>
            <person name="Karaoz U."/>
            <person name="Brodie E.L."/>
            <person name="Williams K.H."/>
            <person name="Hubbard S.S."/>
            <person name="Banfield J.F."/>
        </authorList>
    </citation>
    <scope>NUCLEOTIDE SEQUENCE [LARGE SCALE GENOMIC DNA]</scope>
</reference>
<dbReference type="Proteomes" id="UP000179010">
    <property type="component" value="Unassembled WGS sequence"/>
</dbReference>
<dbReference type="GO" id="GO:0005506">
    <property type="term" value="F:iron ion binding"/>
    <property type="evidence" value="ECO:0007669"/>
    <property type="project" value="UniProtKB-UniRule"/>
</dbReference>
<keyword evidence="3 6" id="KW-0479">Metal-binding</keyword>
<dbReference type="CDD" id="cd24133">
    <property type="entry name" value="ASKHA_NBD_TsaD_bac"/>
    <property type="match status" value="1"/>
</dbReference>
<dbReference type="GO" id="GO:0005737">
    <property type="term" value="C:cytoplasm"/>
    <property type="evidence" value="ECO:0007669"/>
    <property type="project" value="UniProtKB-SubCell"/>
</dbReference>
<feature type="binding site" evidence="6">
    <location>
        <position position="172"/>
    </location>
    <ligand>
        <name>substrate</name>
    </ligand>
</feature>
<evidence type="ECO:0000256" key="4">
    <source>
        <dbReference type="ARBA" id="ARBA00023315"/>
    </source>
</evidence>
<comment type="subcellular location">
    <subcellularLocation>
        <location evidence="6">Cytoplasm</location>
    </subcellularLocation>
</comment>
<keyword evidence="4 6" id="KW-0012">Acyltransferase</keyword>
<keyword evidence="1 6" id="KW-0808">Transferase</keyword>
<evidence type="ECO:0000256" key="6">
    <source>
        <dbReference type="HAMAP-Rule" id="MF_01445"/>
    </source>
</evidence>
<feature type="binding site" evidence="6">
    <location>
        <position position="185"/>
    </location>
    <ligand>
        <name>substrate</name>
    </ligand>
</feature>
<feature type="binding site" evidence="6">
    <location>
        <position position="280"/>
    </location>
    <ligand>
        <name>substrate</name>
    </ligand>
</feature>
<comment type="catalytic activity">
    <reaction evidence="5 6">
        <text>L-threonylcarbamoyladenylate + adenosine(37) in tRNA = N(6)-L-threonylcarbamoyladenosine(37) in tRNA + AMP + H(+)</text>
        <dbReference type="Rhea" id="RHEA:37059"/>
        <dbReference type="Rhea" id="RHEA-COMP:10162"/>
        <dbReference type="Rhea" id="RHEA-COMP:10163"/>
        <dbReference type="ChEBI" id="CHEBI:15378"/>
        <dbReference type="ChEBI" id="CHEBI:73682"/>
        <dbReference type="ChEBI" id="CHEBI:74411"/>
        <dbReference type="ChEBI" id="CHEBI:74418"/>
        <dbReference type="ChEBI" id="CHEBI:456215"/>
        <dbReference type="EC" id="2.3.1.234"/>
    </reaction>
</comment>
<dbReference type="AlphaFoldDB" id="A0A1F4PNI8"/>
<comment type="caution">
    <text evidence="6">Lacks conserved residue(s) required for the propagation of feature annotation.</text>
</comment>
<dbReference type="InterPro" id="IPR000905">
    <property type="entry name" value="Gcp-like_dom"/>
</dbReference>
<dbReference type="InterPro" id="IPR017861">
    <property type="entry name" value="KAE1/TsaD"/>
</dbReference>
<comment type="cofactor">
    <cofactor evidence="6">
        <name>Fe(2+)</name>
        <dbReference type="ChEBI" id="CHEBI:29033"/>
    </cofactor>
    <text evidence="6">Binds 1 Fe(2+) ion per subunit.</text>
</comment>
<name>A0A1F4PNI8_UNCK3</name>
<dbReference type="NCBIfam" id="TIGR03723">
    <property type="entry name" value="T6A_TsaD_YgjD"/>
    <property type="match status" value="1"/>
</dbReference>
<dbReference type="PANTHER" id="PTHR11735">
    <property type="entry name" value="TRNA N6-ADENOSINE THREONYLCARBAMOYLTRANSFERASE"/>
    <property type="match status" value="1"/>
</dbReference>
<dbReference type="EMBL" id="METE01000009">
    <property type="protein sequence ID" value="OGB85170.1"/>
    <property type="molecule type" value="Genomic_DNA"/>
</dbReference>
<accession>A0A1F4PNI8</accession>
<feature type="domain" description="Gcp-like" evidence="7">
    <location>
        <begin position="27"/>
        <end position="314"/>
    </location>
</feature>
<gene>
    <name evidence="6" type="primary">tsaD</name>
    <name evidence="8" type="ORF">A2994_03360</name>
</gene>
<evidence type="ECO:0000259" key="7">
    <source>
        <dbReference type="Pfam" id="PF00814"/>
    </source>
</evidence>
<comment type="function">
    <text evidence="6">Required for the formation of a threonylcarbamoyl group on adenosine at position 37 (t(6)A37) in tRNAs that read codons beginning with adenine. Is involved in the transfer of the threonylcarbamoyl moiety of threonylcarbamoyl-AMP (TC-AMP) to the N6 group of A37, together with TsaE and TsaB. TsaD likely plays a direct catalytic role in this reaction.</text>
</comment>
<dbReference type="SUPFAM" id="SSF53067">
    <property type="entry name" value="Actin-like ATPase domain"/>
    <property type="match status" value="1"/>
</dbReference>
<dbReference type="NCBIfam" id="TIGR00329">
    <property type="entry name" value="gcp_kae1"/>
    <property type="match status" value="1"/>
</dbReference>
<sequence>MIILGIESSCDDTAVALVRSASRRRGEVLGSLVSSQVKLHRQFGGVVPEVASRKHLENILPLIDQLLRGTQVSIKRIGAIAVTSGPGLAGSLLVGVNTAKALAYLWRKPLIPVDHLAAHIYSNFIEKKMPNKFPMLALIVSGGHTELVLMKSATYLRVVGATLDDAAGEAFDKAAKLLSLGYPGGPAIAKAAEAASIRYPISNKKTRWIELPRPMIEHGLDMSFSGLKTALGRVVKPGKTAELAYEFQEAVTEVLVTKVARAIRRYQPQALLLAGGVAANKVLRTKLAQTAKQFGVAYYIPELKYCMDNAAMVALAANFLGRLDRRGWYNVEVKTNSWQLKHETRNT</sequence>
<evidence type="ECO:0000256" key="3">
    <source>
        <dbReference type="ARBA" id="ARBA00022723"/>
    </source>
</evidence>